<gene>
    <name evidence="1" type="ORF">S03H2_00110</name>
</gene>
<reference evidence="1" key="1">
    <citation type="journal article" date="2014" name="Front. Microbiol.">
        <title>High frequency of phylogenetically diverse reductive dehalogenase-homologous genes in deep subseafloor sedimentary metagenomes.</title>
        <authorList>
            <person name="Kawai M."/>
            <person name="Futagami T."/>
            <person name="Toyoda A."/>
            <person name="Takaki Y."/>
            <person name="Nishi S."/>
            <person name="Hori S."/>
            <person name="Arai W."/>
            <person name="Tsubouchi T."/>
            <person name="Morono Y."/>
            <person name="Uchiyama I."/>
            <person name="Ito T."/>
            <person name="Fujiyama A."/>
            <person name="Inagaki F."/>
            <person name="Takami H."/>
        </authorList>
    </citation>
    <scope>NUCLEOTIDE SEQUENCE</scope>
    <source>
        <strain evidence="1">Expedition CK06-06</strain>
    </source>
</reference>
<name>X1FWS2_9ZZZZ</name>
<accession>X1FWS2</accession>
<protein>
    <submittedName>
        <fullName evidence="1">Uncharacterized protein</fullName>
    </submittedName>
</protein>
<dbReference type="EMBL" id="BARU01000008">
    <property type="protein sequence ID" value="GAH25233.1"/>
    <property type="molecule type" value="Genomic_DNA"/>
</dbReference>
<sequence length="122" mass="12780">MYSLSGYADLNATINVGESAVTCVSVTGGSCGSITPPGVVASGFTVTGYLAEAGADIHSWLTEKGGKEDVDSAEFVELKMAYLGIVPLPFTATSSHVVGTKYYYFYSITGDHSWVDMGDGFI</sequence>
<comment type="caution">
    <text evidence="1">The sequence shown here is derived from an EMBL/GenBank/DDBJ whole genome shotgun (WGS) entry which is preliminary data.</text>
</comment>
<dbReference type="AlphaFoldDB" id="X1FWS2"/>
<organism evidence="1">
    <name type="scientific">marine sediment metagenome</name>
    <dbReference type="NCBI Taxonomy" id="412755"/>
    <lineage>
        <taxon>unclassified sequences</taxon>
        <taxon>metagenomes</taxon>
        <taxon>ecological metagenomes</taxon>
    </lineage>
</organism>
<evidence type="ECO:0000313" key="1">
    <source>
        <dbReference type="EMBL" id="GAH25233.1"/>
    </source>
</evidence>
<proteinExistence type="predicted"/>